<evidence type="ECO:0000313" key="15">
    <source>
        <dbReference type="EMBL" id="KAJ8452029.1"/>
    </source>
</evidence>
<evidence type="ECO:0000256" key="5">
    <source>
        <dbReference type="ARBA" id="ARBA00022490"/>
    </source>
</evidence>
<evidence type="ECO:0000256" key="13">
    <source>
        <dbReference type="SAM" id="MobiDB-lite"/>
    </source>
</evidence>
<keyword evidence="6" id="KW-0507">mRNA processing</keyword>
<evidence type="ECO:0000259" key="14">
    <source>
        <dbReference type="SMART" id="SM01044"/>
    </source>
</evidence>
<protein>
    <recommendedName>
        <fullName evidence="14">Btz domain-containing protein</fullName>
    </recommendedName>
</protein>
<dbReference type="GO" id="GO:0005737">
    <property type="term" value="C:cytoplasm"/>
    <property type="evidence" value="ECO:0007669"/>
    <property type="project" value="UniProtKB-SubCell"/>
</dbReference>
<evidence type="ECO:0000313" key="16">
    <source>
        <dbReference type="Proteomes" id="UP001153076"/>
    </source>
</evidence>
<feature type="region of interest" description="Disordered" evidence="13">
    <location>
        <begin position="588"/>
        <end position="622"/>
    </location>
</feature>
<evidence type="ECO:0000256" key="4">
    <source>
        <dbReference type="ARBA" id="ARBA00022448"/>
    </source>
</evidence>
<dbReference type="GO" id="GO:0000184">
    <property type="term" value="P:nuclear-transcribed mRNA catabolic process, nonsense-mediated decay"/>
    <property type="evidence" value="ECO:0007669"/>
    <property type="project" value="UniProtKB-KW"/>
</dbReference>
<dbReference type="PANTHER" id="PTHR46837:SF5">
    <property type="entry name" value="PROTEIN MLN51 HOMOLOG"/>
    <property type="match status" value="1"/>
</dbReference>
<feature type="compositionally biased region" description="Basic and acidic residues" evidence="13">
    <location>
        <begin position="176"/>
        <end position="206"/>
    </location>
</feature>
<dbReference type="GO" id="GO:0006417">
    <property type="term" value="P:regulation of translation"/>
    <property type="evidence" value="ECO:0007669"/>
    <property type="project" value="UniProtKB-KW"/>
</dbReference>
<feature type="compositionally biased region" description="Basic and acidic residues" evidence="13">
    <location>
        <begin position="39"/>
        <end position="51"/>
    </location>
</feature>
<keyword evidence="16" id="KW-1185">Reference proteome</keyword>
<evidence type="ECO:0000256" key="12">
    <source>
        <dbReference type="ARBA" id="ARBA00023242"/>
    </source>
</evidence>
<keyword evidence="12" id="KW-0539">Nucleus</keyword>
<dbReference type="EMBL" id="JAKOGI010000006">
    <property type="protein sequence ID" value="KAJ8452029.1"/>
    <property type="molecule type" value="Genomic_DNA"/>
</dbReference>
<keyword evidence="4" id="KW-0813">Transport</keyword>
<feature type="compositionally biased region" description="Acidic residues" evidence="13">
    <location>
        <begin position="68"/>
        <end position="91"/>
    </location>
</feature>
<evidence type="ECO:0000256" key="6">
    <source>
        <dbReference type="ARBA" id="ARBA00022664"/>
    </source>
</evidence>
<keyword evidence="11" id="KW-0508">mRNA splicing</keyword>
<reference evidence="15" key="1">
    <citation type="submission" date="2022-04" db="EMBL/GenBank/DDBJ databases">
        <title>Carnegiea gigantea Genome sequencing and assembly v2.</title>
        <authorList>
            <person name="Copetti D."/>
            <person name="Sanderson M.J."/>
            <person name="Burquez A."/>
            <person name="Wojciechowski M.F."/>
        </authorList>
    </citation>
    <scope>NUCLEOTIDE SEQUENCE</scope>
    <source>
        <strain evidence="15">SGP5-SGP5p</strain>
        <tissue evidence="15">Aerial part</tissue>
    </source>
</reference>
<proteinExistence type="inferred from homology"/>
<keyword evidence="9" id="KW-0694">RNA-binding</keyword>
<keyword evidence="5" id="KW-0963">Cytoplasm</keyword>
<evidence type="ECO:0000256" key="10">
    <source>
        <dbReference type="ARBA" id="ARBA00023161"/>
    </source>
</evidence>
<organism evidence="15 16">
    <name type="scientific">Carnegiea gigantea</name>
    <dbReference type="NCBI Taxonomy" id="171969"/>
    <lineage>
        <taxon>Eukaryota</taxon>
        <taxon>Viridiplantae</taxon>
        <taxon>Streptophyta</taxon>
        <taxon>Embryophyta</taxon>
        <taxon>Tracheophyta</taxon>
        <taxon>Spermatophyta</taxon>
        <taxon>Magnoliopsida</taxon>
        <taxon>eudicotyledons</taxon>
        <taxon>Gunneridae</taxon>
        <taxon>Pentapetalae</taxon>
        <taxon>Caryophyllales</taxon>
        <taxon>Cactineae</taxon>
        <taxon>Cactaceae</taxon>
        <taxon>Cactoideae</taxon>
        <taxon>Echinocereeae</taxon>
        <taxon>Carnegiea</taxon>
    </lineage>
</organism>
<feature type="compositionally biased region" description="Low complexity" evidence="13">
    <location>
        <begin position="282"/>
        <end position="294"/>
    </location>
</feature>
<feature type="compositionally biased region" description="Acidic residues" evidence="13">
    <location>
        <begin position="1"/>
        <end position="17"/>
    </location>
</feature>
<evidence type="ECO:0000256" key="3">
    <source>
        <dbReference type="ARBA" id="ARBA00009548"/>
    </source>
</evidence>
<evidence type="ECO:0000256" key="2">
    <source>
        <dbReference type="ARBA" id="ARBA00004496"/>
    </source>
</evidence>
<dbReference type="GO" id="GO:0003729">
    <property type="term" value="F:mRNA binding"/>
    <property type="evidence" value="ECO:0007669"/>
    <property type="project" value="InterPro"/>
</dbReference>
<evidence type="ECO:0000256" key="9">
    <source>
        <dbReference type="ARBA" id="ARBA00022884"/>
    </source>
</evidence>
<feature type="compositionally biased region" description="Basic and acidic residues" evidence="13">
    <location>
        <begin position="155"/>
        <end position="165"/>
    </location>
</feature>
<keyword evidence="7" id="KW-0509">mRNA transport</keyword>
<evidence type="ECO:0000256" key="11">
    <source>
        <dbReference type="ARBA" id="ARBA00023187"/>
    </source>
</evidence>
<dbReference type="GO" id="GO:0008380">
    <property type="term" value="P:RNA splicing"/>
    <property type="evidence" value="ECO:0007669"/>
    <property type="project" value="UniProtKB-KW"/>
</dbReference>
<dbReference type="Pfam" id="PF09405">
    <property type="entry name" value="Btz"/>
    <property type="match status" value="1"/>
</dbReference>
<dbReference type="InterPro" id="IPR044796">
    <property type="entry name" value="MLN51_plant"/>
</dbReference>
<dbReference type="PANTHER" id="PTHR46837">
    <property type="entry name" value="PROTEIN MLN51 HOMOLOG"/>
    <property type="match status" value="1"/>
</dbReference>
<dbReference type="GO" id="GO:0051028">
    <property type="term" value="P:mRNA transport"/>
    <property type="evidence" value="ECO:0007669"/>
    <property type="project" value="UniProtKB-KW"/>
</dbReference>
<evidence type="ECO:0000256" key="7">
    <source>
        <dbReference type="ARBA" id="ARBA00022816"/>
    </source>
</evidence>
<comment type="subcellular location">
    <subcellularLocation>
        <location evidence="2">Cytoplasm</location>
    </subcellularLocation>
    <subcellularLocation>
        <location evidence="1">Nucleus</location>
    </subcellularLocation>
</comment>
<accession>A0A9Q1KYH6</accession>
<feature type="compositionally biased region" description="Basic and acidic residues" evidence="13">
    <location>
        <begin position="92"/>
        <end position="103"/>
    </location>
</feature>
<gene>
    <name evidence="15" type="ORF">Cgig2_016610</name>
</gene>
<comment type="similarity">
    <text evidence="3">Belongs to the CASC3 family.</text>
</comment>
<dbReference type="SMART" id="SM01044">
    <property type="entry name" value="Btz"/>
    <property type="match status" value="1"/>
</dbReference>
<keyword evidence="8" id="KW-0810">Translation regulation</keyword>
<dbReference type="GO" id="GO:0035145">
    <property type="term" value="C:exon-exon junction complex"/>
    <property type="evidence" value="ECO:0007669"/>
    <property type="project" value="InterPro"/>
</dbReference>
<dbReference type="Proteomes" id="UP001153076">
    <property type="component" value="Unassembled WGS sequence"/>
</dbReference>
<dbReference type="GO" id="GO:0006397">
    <property type="term" value="P:mRNA processing"/>
    <property type="evidence" value="ECO:0007669"/>
    <property type="project" value="UniProtKB-KW"/>
</dbReference>
<feature type="domain" description="Btz" evidence="14">
    <location>
        <begin position="102"/>
        <end position="218"/>
    </location>
</feature>
<keyword evidence="10" id="KW-0866">Nonsense-mediated mRNA decay</keyword>
<name>A0A9Q1KYH6_9CARY</name>
<dbReference type="OrthoDB" id="660348at2759"/>
<comment type="caution">
    <text evidence="15">The sequence shown here is derived from an EMBL/GenBank/DDBJ whole genome shotgun (WGS) entry which is preliminary data.</text>
</comment>
<dbReference type="InterPro" id="IPR018545">
    <property type="entry name" value="Btz_dom"/>
</dbReference>
<evidence type="ECO:0000256" key="8">
    <source>
        <dbReference type="ARBA" id="ARBA00022845"/>
    </source>
</evidence>
<feature type="region of interest" description="Disordered" evidence="13">
    <location>
        <begin position="400"/>
        <end position="457"/>
    </location>
</feature>
<feature type="compositionally biased region" description="Basic and acidic residues" evidence="13">
    <location>
        <begin position="131"/>
        <end position="143"/>
    </location>
</feature>
<evidence type="ECO:0000256" key="1">
    <source>
        <dbReference type="ARBA" id="ARBA00004123"/>
    </source>
</evidence>
<feature type="compositionally biased region" description="Basic and acidic residues" evidence="13">
    <location>
        <begin position="602"/>
        <end position="614"/>
    </location>
</feature>
<dbReference type="AlphaFoldDB" id="A0A9Q1KYH6"/>
<sequence length="725" mass="78437">MAGDGDGETEYESDPEEAMMSLKLRRREASDDEDGEQVVDEREGEKREVSHHPRAAIADSEGQGGAGEYDDEYEEEEEEEEEYYDEQEEEVAEVKYEEEREIGGGEAEDVAGDMGGTKSVEQMIESGEAIGQDKGEEEKKENEPFAVPTSGAFYMHDDRFRDNAANRHRRTSGSRKLWESRDDRKWGHDKFEEMNIQDRHREEMRRSSKGYYTGRGKARSAERGYVRGNRSRGYSGSSNQNGAPKDVKGRGPRRYQPSMKDKSEVLPPQNKQPAKLLDKTSHTGSVKSSSSTTSPNAEYESVTAKKVASNLSSASPPFYPSGSCSKDVTVAQKKETQAGNHKRNVRASVMDNSFLTPHLNSMWRGKNVCDSVGINKLNIDDSVSPAVARPLNVPLPSSACSPVSANPMPPSRGEGRGIALSGSAMFQPPQTNKQVKKASTPATQALQSNTVQNQAQRSLQSSVHQVVQCSLGVSQGSSPPKTGKVTVQGAGRGSPVYGGAQVTGSGGNVAAGPGDQNLPAFLSVMQFGGQHPGGIGVPAVGMAFPGYVAQPNGLPNSEMTWLPVLASAAGALGATYCPPYIAVDGSYPPRPTGQTSTLPAPSRDDIPSKSDSESKPQQTSDYRSSIPYVDHLMMLGLLGTSISSCLRGSLSDAPLCSPARAADHIGPSMSVTYLRFRWLGFLGGACCDVEAVLCEKFKLLGNMKYHGLRRHLRLSLLWVFFSFRV</sequence>
<feature type="compositionally biased region" description="Polar residues" evidence="13">
    <location>
        <begin position="440"/>
        <end position="457"/>
    </location>
</feature>
<feature type="compositionally biased region" description="Low complexity" evidence="13">
    <location>
        <begin position="226"/>
        <end position="239"/>
    </location>
</feature>
<feature type="region of interest" description="Disordered" evidence="13">
    <location>
        <begin position="1"/>
        <end position="299"/>
    </location>
</feature>